<organism evidence="1 2">
    <name type="scientific">Arctium lappa</name>
    <name type="common">Greater burdock</name>
    <name type="synonym">Lappa major</name>
    <dbReference type="NCBI Taxonomy" id="4217"/>
    <lineage>
        <taxon>Eukaryota</taxon>
        <taxon>Viridiplantae</taxon>
        <taxon>Streptophyta</taxon>
        <taxon>Embryophyta</taxon>
        <taxon>Tracheophyta</taxon>
        <taxon>Spermatophyta</taxon>
        <taxon>Magnoliopsida</taxon>
        <taxon>eudicotyledons</taxon>
        <taxon>Gunneridae</taxon>
        <taxon>Pentapetalae</taxon>
        <taxon>asterids</taxon>
        <taxon>campanulids</taxon>
        <taxon>Asterales</taxon>
        <taxon>Asteraceae</taxon>
        <taxon>Carduoideae</taxon>
        <taxon>Cardueae</taxon>
        <taxon>Arctiinae</taxon>
        <taxon>Arctium</taxon>
    </lineage>
</organism>
<reference evidence="1 2" key="2">
    <citation type="journal article" date="2022" name="Mol. Ecol. Resour.">
        <title>The genomes of chicory, endive, great burdock and yacon provide insights into Asteraceae paleo-polyploidization history and plant inulin production.</title>
        <authorList>
            <person name="Fan W."/>
            <person name="Wang S."/>
            <person name="Wang H."/>
            <person name="Wang A."/>
            <person name="Jiang F."/>
            <person name="Liu H."/>
            <person name="Zhao H."/>
            <person name="Xu D."/>
            <person name="Zhang Y."/>
        </authorList>
    </citation>
    <scope>NUCLEOTIDE SEQUENCE [LARGE SCALE GENOMIC DNA]</scope>
    <source>
        <strain evidence="2">cv. Niubang</strain>
    </source>
</reference>
<dbReference type="EMBL" id="CM042063">
    <property type="protein sequence ID" value="KAI3667664.1"/>
    <property type="molecule type" value="Genomic_DNA"/>
</dbReference>
<evidence type="ECO:0000313" key="2">
    <source>
        <dbReference type="Proteomes" id="UP001055879"/>
    </source>
</evidence>
<proteinExistence type="predicted"/>
<name>A0ACB8XJR5_ARCLA</name>
<protein>
    <submittedName>
        <fullName evidence="1">Uncharacterized protein</fullName>
    </submittedName>
</protein>
<sequence length="128" mass="14068">MLQRITTARLHTSQFTASFSSFSYVQAFKESGLLFTTAASSSVHTSRLHSVPTSQLLFFKCQDLLSIYVNQLFLKQNPLFLACDRHRLKVEGRPLTTTLSVYEGEDQNSGDGDGAPVESSGDGNEGMV</sequence>
<evidence type="ECO:0000313" key="1">
    <source>
        <dbReference type="EMBL" id="KAI3667664.1"/>
    </source>
</evidence>
<accession>A0ACB8XJR5</accession>
<keyword evidence="2" id="KW-1185">Reference proteome</keyword>
<reference evidence="2" key="1">
    <citation type="journal article" date="2022" name="Mol. Ecol. Resour.">
        <title>The genomes of chicory, endive, great burdock and yacon provide insights into Asteraceae palaeo-polyploidization history and plant inulin production.</title>
        <authorList>
            <person name="Fan W."/>
            <person name="Wang S."/>
            <person name="Wang H."/>
            <person name="Wang A."/>
            <person name="Jiang F."/>
            <person name="Liu H."/>
            <person name="Zhao H."/>
            <person name="Xu D."/>
            <person name="Zhang Y."/>
        </authorList>
    </citation>
    <scope>NUCLEOTIDE SEQUENCE [LARGE SCALE GENOMIC DNA]</scope>
    <source>
        <strain evidence="2">cv. Niubang</strain>
    </source>
</reference>
<gene>
    <name evidence="1" type="ORF">L6452_42733</name>
</gene>
<comment type="caution">
    <text evidence="1">The sequence shown here is derived from an EMBL/GenBank/DDBJ whole genome shotgun (WGS) entry which is preliminary data.</text>
</comment>
<dbReference type="Proteomes" id="UP001055879">
    <property type="component" value="Linkage Group LG17"/>
</dbReference>